<dbReference type="Pfam" id="PF15035">
    <property type="entry name" value="Rootletin"/>
    <property type="match status" value="1"/>
</dbReference>
<keyword evidence="1 2" id="KW-0175">Coiled coil</keyword>
<comment type="caution">
    <text evidence="5">The sequence shown here is derived from an EMBL/GenBank/DDBJ whole genome shotgun (WGS) entry which is preliminary data.</text>
</comment>
<keyword evidence="6" id="KW-1185">Reference proteome</keyword>
<name>A0A9Q0IBC9_9TELE</name>
<organism evidence="5 6">
    <name type="scientific">Muraenolepis orangiensis</name>
    <name type="common">Patagonian moray cod</name>
    <dbReference type="NCBI Taxonomy" id="630683"/>
    <lineage>
        <taxon>Eukaryota</taxon>
        <taxon>Metazoa</taxon>
        <taxon>Chordata</taxon>
        <taxon>Craniata</taxon>
        <taxon>Vertebrata</taxon>
        <taxon>Euteleostomi</taxon>
        <taxon>Actinopterygii</taxon>
        <taxon>Neopterygii</taxon>
        <taxon>Teleostei</taxon>
        <taxon>Neoteleostei</taxon>
        <taxon>Acanthomorphata</taxon>
        <taxon>Zeiogadaria</taxon>
        <taxon>Gadariae</taxon>
        <taxon>Gadiformes</taxon>
        <taxon>Muraenolepidoidei</taxon>
        <taxon>Muraenolepididae</taxon>
        <taxon>Muraenolepis</taxon>
    </lineage>
</organism>
<feature type="coiled-coil region" evidence="2">
    <location>
        <begin position="90"/>
        <end position="145"/>
    </location>
</feature>
<feature type="coiled-coil region" evidence="2">
    <location>
        <begin position="1"/>
        <end position="35"/>
    </location>
</feature>
<dbReference type="InterPro" id="IPR055167">
    <property type="entry name" value="Rootletin-like_CC"/>
</dbReference>
<sequence>VVEFRDRCQKVEQHLQKEESELANRERKLLDAHSDSLESSLFRLEEQQQRSIGLAEGNSLLTQQLSQSEQTNLALRVDLQKLTADWTRAMEEAELREVNWQKEKESLERERERWLEERRVEEAESRAEEERRREMERSYQSLSQAVVTLSRVLGSSPPSMDHVSSLLEVLSQADSALQRRHQEQQEVGVLRRRWVEQQESLQGRLFQLEADNTETNTLLQHTQLELAHTQQILARVEEALMENTQLKEREMRSHMELHSLKGAVEREQLDRQRAEEEAVDAREALHK</sequence>
<dbReference type="Proteomes" id="UP001148018">
    <property type="component" value="Unassembled WGS sequence"/>
</dbReference>
<evidence type="ECO:0000313" key="5">
    <source>
        <dbReference type="EMBL" id="KAJ3591673.1"/>
    </source>
</evidence>
<evidence type="ECO:0000256" key="1">
    <source>
        <dbReference type="ARBA" id="ARBA00023054"/>
    </source>
</evidence>
<evidence type="ECO:0000256" key="3">
    <source>
        <dbReference type="SAM" id="MobiDB-lite"/>
    </source>
</evidence>
<proteinExistence type="predicted"/>
<dbReference type="EMBL" id="JANIIK010000113">
    <property type="protein sequence ID" value="KAJ3591673.1"/>
    <property type="molecule type" value="Genomic_DNA"/>
</dbReference>
<gene>
    <name evidence="5" type="ORF">NHX12_006805</name>
</gene>
<evidence type="ECO:0000313" key="6">
    <source>
        <dbReference type="Proteomes" id="UP001148018"/>
    </source>
</evidence>
<protein>
    <recommendedName>
        <fullName evidence="4">Rootletin-like coiled-coil domain-containing protein</fullName>
    </recommendedName>
</protein>
<reference evidence="5" key="1">
    <citation type="submission" date="2022-07" db="EMBL/GenBank/DDBJ databases">
        <title>Chromosome-level genome of Muraenolepis orangiensis.</title>
        <authorList>
            <person name="Kim J."/>
        </authorList>
    </citation>
    <scope>NUCLEOTIDE SEQUENCE</scope>
    <source>
        <strain evidence="5">KU_S4_2022</strain>
        <tissue evidence="5">Muscle</tissue>
    </source>
</reference>
<accession>A0A9Q0IBC9</accession>
<feature type="region of interest" description="Disordered" evidence="3">
    <location>
        <begin position="260"/>
        <end position="287"/>
    </location>
</feature>
<evidence type="ECO:0000256" key="2">
    <source>
        <dbReference type="SAM" id="Coils"/>
    </source>
</evidence>
<dbReference type="OrthoDB" id="3549872at2759"/>
<feature type="domain" description="Rootletin-like coiled-coil" evidence="4">
    <location>
        <begin position="1"/>
        <end position="109"/>
    </location>
</feature>
<evidence type="ECO:0000259" key="4">
    <source>
        <dbReference type="Pfam" id="PF15035"/>
    </source>
</evidence>
<dbReference type="AlphaFoldDB" id="A0A9Q0IBC9"/>
<feature type="non-terminal residue" evidence="5">
    <location>
        <position position="1"/>
    </location>
</feature>
<feature type="non-terminal residue" evidence="5">
    <location>
        <position position="287"/>
    </location>
</feature>